<protein>
    <submittedName>
        <fullName evidence="2">DUF3429 domain-containing protein</fullName>
    </submittedName>
</protein>
<organism evidence="2 3">
    <name type="scientific">Aliikangiella marina</name>
    <dbReference type="NCBI Taxonomy" id="1712262"/>
    <lineage>
        <taxon>Bacteria</taxon>
        <taxon>Pseudomonadati</taxon>
        <taxon>Pseudomonadota</taxon>
        <taxon>Gammaproteobacteria</taxon>
        <taxon>Oceanospirillales</taxon>
        <taxon>Pleioneaceae</taxon>
        <taxon>Aliikangiella</taxon>
    </lineage>
</organism>
<comment type="caution">
    <text evidence="2">The sequence shown here is derived from an EMBL/GenBank/DDBJ whole genome shotgun (WGS) entry which is preliminary data.</text>
</comment>
<feature type="transmembrane region" description="Helical" evidence="1">
    <location>
        <begin position="124"/>
        <end position="144"/>
    </location>
</feature>
<feature type="transmembrane region" description="Helical" evidence="1">
    <location>
        <begin position="38"/>
        <end position="57"/>
    </location>
</feature>
<keyword evidence="1" id="KW-1133">Transmembrane helix</keyword>
<keyword evidence="1" id="KW-0472">Membrane</keyword>
<dbReference type="Proteomes" id="UP000317839">
    <property type="component" value="Unassembled WGS sequence"/>
</dbReference>
<dbReference type="OrthoDB" id="8591832at2"/>
<proteinExistence type="predicted"/>
<feature type="transmembrane region" description="Helical" evidence="1">
    <location>
        <begin position="187"/>
        <end position="205"/>
    </location>
</feature>
<dbReference type="AlphaFoldDB" id="A0A545T7H1"/>
<sequence length="206" mass="22794">MNLKYVVGTLGYMGLIPFIVPLWFVVNHQTLFELSPSRIFIVYSGVILTFLAGAVWGKIVTYYANTSAQSVESREPITLFSGARAEDLRPESSGLANTDVSVKDKQQRFYAQQVTGGNKGSQGLLSSFAIVTNLLAIIVWIVLITSDNDEFFALFVLLVGFTLALWVEIGLKLHAKDVPQSAYLTMRMKLTGIVCLCHVAMLFLVY</sequence>
<evidence type="ECO:0000313" key="3">
    <source>
        <dbReference type="Proteomes" id="UP000317839"/>
    </source>
</evidence>
<accession>A0A545T7H1</accession>
<feature type="transmembrane region" description="Helical" evidence="1">
    <location>
        <begin position="151"/>
        <end position="167"/>
    </location>
</feature>
<evidence type="ECO:0000256" key="1">
    <source>
        <dbReference type="SAM" id="Phobius"/>
    </source>
</evidence>
<keyword evidence="1" id="KW-0812">Transmembrane</keyword>
<dbReference type="RefSeq" id="WP_142943298.1">
    <property type="nucleotide sequence ID" value="NZ_VIKR01000004.1"/>
</dbReference>
<reference evidence="2 3" key="1">
    <citation type="submission" date="2019-06" db="EMBL/GenBank/DDBJ databases">
        <title>Draft genome of Aliikangiella marina GYP-15.</title>
        <authorList>
            <person name="Wang G."/>
        </authorList>
    </citation>
    <scope>NUCLEOTIDE SEQUENCE [LARGE SCALE GENOMIC DNA]</scope>
    <source>
        <strain evidence="2 3">GYP-15</strain>
    </source>
</reference>
<name>A0A545T7H1_9GAMM</name>
<feature type="transmembrane region" description="Helical" evidence="1">
    <location>
        <begin position="6"/>
        <end position="26"/>
    </location>
</feature>
<gene>
    <name evidence="2" type="ORF">FLL45_17100</name>
</gene>
<keyword evidence="3" id="KW-1185">Reference proteome</keyword>
<dbReference type="EMBL" id="VIKR01000004">
    <property type="protein sequence ID" value="TQV73166.1"/>
    <property type="molecule type" value="Genomic_DNA"/>
</dbReference>
<evidence type="ECO:0000313" key="2">
    <source>
        <dbReference type="EMBL" id="TQV73166.1"/>
    </source>
</evidence>